<dbReference type="PANTHER" id="PTHR33053:SF9">
    <property type="entry name" value="AGAP000105-PA"/>
    <property type="match status" value="1"/>
</dbReference>
<dbReference type="Proteomes" id="UP000000305">
    <property type="component" value="Unassembled WGS sequence"/>
</dbReference>
<evidence type="ECO:0000313" key="2">
    <source>
        <dbReference type="EMBL" id="EFX60990.1"/>
    </source>
</evidence>
<dbReference type="eggNOG" id="ENOG502QTQS">
    <property type="taxonomic scope" value="Eukaryota"/>
</dbReference>
<feature type="region of interest" description="Disordered" evidence="1">
    <location>
        <begin position="26"/>
        <end position="67"/>
    </location>
</feature>
<reference evidence="2 3" key="1">
    <citation type="journal article" date="2011" name="Science">
        <title>The ecoresponsive genome of Daphnia pulex.</title>
        <authorList>
            <person name="Colbourne J.K."/>
            <person name="Pfrender M.E."/>
            <person name="Gilbert D."/>
            <person name="Thomas W.K."/>
            <person name="Tucker A."/>
            <person name="Oakley T.H."/>
            <person name="Tokishita S."/>
            <person name="Aerts A."/>
            <person name="Arnold G.J."/>
            <person name="Basu M.K."/>
            <person name="Bauer D.J."/>
            <person name="Caceres C.E."/>
            <person name="Carmel L."/>
            <person name="Casola C."/>
            <person name="Choi J.H."/>
            <person name="Detter J.C."/>
            <person name="Dong Q."/>
            <person name="Dusheyko S."/>
            <person name="Eads B.D."/>
            <person name="Frohlich T."/>
            <person name="Geiler-Samerotte K.A."/>
            <person name="Gerlach D."/>
            <person name="Hatcher P."/>
            <person name="Jogdeo S."/>
            <person name="Krijgsveld J."/>
            <person name="Kriventseva E.V."/>
            <person name="Kultz D."/>
            <person name="Laforsch C."/>
            <person name="Lindquist E."/>
            <person name="Lopez J."/>
            <person name="Manak J.R."/>
            <person name="Muller J."/>
            <person name="Pangilinan J."/>
            <person name="Patwardhan R.P."/>
            <person name="Pitluck S."/>
            <person name="Pritham E.J."/>
            <person name="Rechtsteiner A."/>
            <person name="Rho M."/>
            <person name="Rogozin I.B."/>
            <person name="Sakarya O."/>
            <person name="Salamov A."/>
            <person name="Schaack S."/>
            <person name="Shapiro H."/>
            <person name="Shiga Y."/>
            <person name="Skalitzky C."/>
            <person name="Smith Z."/>
            <person name="Souvorov A."/>
            <person name="Sung W."/>
            <person name="Tang Z."/>
            <person name="Tsuchiya D."/>
            <person name="Tu H."/>
            <person name="Vos H."/>
            <person name="Wang M."/>
            <person name="Wolf Y.I."/>
            <person name="Yamagata H."/>
            <person name="Yamada T."/>
            <person name="Ye Y."/>
            <person name="Shaw J.R."/>
            <person name="Andrews J."/>
            <person name="Crease T.J."/>
            <person name="Tang H."/>
            <person name="Lucas S.M."/>
            <person name="Robertson H.M."/>
            <person name="Bork P."/>
            <person name="Koonin E.V."/>
            <person name="Zdobnov E.M."/>
            <person name="Grigoriev I.V."/>
            <person name="Lynch M."/>
            <person name="Boore J.L."/>
        </authorList>
    </citation>
    <scope>NUCLEOTIDE SEQUENCE [LARGE SCALE GENOMIC DNA]</scope>
</reference>
<feature type="compositionally biased region" description="Low complexity" evidence="1">
    <location>
        <begin position="48"/>
        <end position="67"/>
    </location>
</feature>
<sequence length="579" mass="65986">MHRAFGYVGASTLRRRAAKLFGASDSTIEEDELPTQQHEDHYRNNQESSSNSSNISSSDQSTFSDDSCSVSIQSDICTTEPIDGMTESVEDRFGAIVTKHRLTRSAIKDLANFLVILGHNIHTDARTIFKTPRTKINSDSFQHFGLIKGLLLKLKSGIIDGRNGIKLQFNIDGSNLYKSGTKAFWPILCRVSNANDSRPFPVSIFCGDGEKPPDLNLYLEPFLNELKPLEENGMDVNDRHLVVKSIAFICDAPARSFVKGIIGHTGKYACERCTVIGETVNNHMTFTAMSSRPRTNDSFRSGRDRRHHNEPTPLLRLRMDIVKCFPIDYMHLTCLGLIILKEVLPEDEYNNFLYFLVAMRLLLSRSPNKRQIVFADQCLRKYVYDFGVIYGAQHLVYNFHNIIHLANDCSFYKSSLNDISAFPFESYLGEMKKEIKGTIKPLAQYYRRYNERLHFDESNPYQPNKTSIFDSLREDSTADSFIMLSKTSIYKIATMKKGCQVIVAQELYITEDEDGSKFNFFTFPMPATNLGIYVCDRLSRRKTTLPITVVETARKCVVLPFQDSENEDKWLVVPLLHTM</sequence>
<dbReference type="PANTHER" id="PTHR33053">
    <property type="entry name" value="PROTEIN, PUTATIVE-RELATED"/>
    <property type="match status" value="1"/>
</dbReference>
<dbReference type="AlphaFoldDB" id="E9I4U0"/>
<protein>
    <recommendedName>
        <fullName evidence="4">Transposase domain-containing protein</fullName>
    </recommendedName>
</protein>
<dbReference type="EMBL" id="GL735195">
    <property type="protein sequence ID" value="EFX60990.1"/>
    <property type="molecule type" value="Genomic_DNA"/>
</dbReference>
<keyword evidence="3" id="KW-1185">Reference proteome</keyword>
<proteinExistence type="predicted"/>
<evidence type="ECO:0000256" key="1">
    <source>
        <dbReference type="SAM" id="MobiDB-lite"/>
    </source>
</evidence>
<organism evidence="2 3">
    <name type="scientific">Daphnia pulex</name>
    <name type="common">Water flea</name>
    <dbReference type="NCBI Taxonomy" id="6669"/>
    <lineage>
        <taxon>Eukaryota</taxon>
        <taxon>Metazoa</taxon>
        <taxon>Ecdysozoa</taxon>
        <taxon>Arthropoda</taxon>
        <taxon>Crustacea</taxon>
        <taxon>Branchiopoda</taxon>
        <taxon>Diplostraca</taxon>
        <taxon>Cladocera</taxon>
        <taxon>Anomopoda</taxon>
        <taxon>Daphniidae</taxon>
        <taxon>Daphnia</taxon>
    </lineage>
</organism>
<dbReference type="PhylomeDB" id="E9I4U0"/>
<dbReference type="HOGENOM" id="CLU_004416_4_1_1"/>
<name>E9I4U0_DAPPU</name>
<evidence type="ECO:0008006" key="4">
    <source>
        <dbReference type="Google" id="ProtNLM"/>
    </source>
</evidence>
<dbReference type="InParanoid" id="E9I4U0"/>
<dbReference type="STRING" id="6669.E9I4U0"/>
<dbReference type="KEGG" id="dpx:DAPPUDRAFT_122655"/>
<dbReference type="OrthoDB" id="6359149at2759"/>
<evidence type="ECO:0000313" key="3">
    <source>
        <dbReference type="Proteomes" id="UP000000305"/>
    </source>
</evidence>
<accession>E9I4U0</accession>
<gene>
    <name evidence="2" type="ORF">DAPPUDRAFT_122655</name>
</gene>